<gene>
    <name evidence="2" type="ORF">UFOVP1191_26</name>
    <name evidence="3" type="ORF">UFOVP1252_33</name>
    <name evidence="1" type="ORF">UFOVP529_88</name>
</gene>
<dbReference type="EMBL" id="LR797158">
    <property type="protein sequence ID" value="CAB4189988.1"/>
    <property type="molecule type" value="Genomic_DNA"/>
</dbReference>
<proteinExistence type="predicted"/>
<name>A0A6J5RRC7_9CAUD</name>
<accession>A0A6J5RRC7</accession>
<dbReference type="EMBL" id="LR796510">
    <property type="protein sequence ID" value="CAB4149310.1"/>
    <property type="molecule type" value="Genomic_DNA"/>
</dbReference>
<reference evidence="3" key="1">
    <citation type="submission" date="2020-05" db="EMBL/GenBank/DDBJ databases">
        <authorList>
            <person name="Chiriac C."/>
            <person name="Salcher M."/>
            <person name="Ghai R."/>
            <person name="Kavagutti S V."/>
        </authorList>
    </citation>
    <scope>NUCLEOTIDE SEQUENCE</scope>
</reference>
<dbReference type="EMBL" id="LR797211">
    <property type="protein sequence ID" value="CAB4194384.1"/>
    <property type="molecule type" value="Genomic_DNA"/>
</dbReference>
<organism evidence="3">
    <name type="scientific">uncultured Caudovirales phage</name>
    <dbReference type="NCBI Taxonomy" id="2100421"/>
    <lineage>
        <taxon>Viruses</taxon>
        <taxon>Duplodnaviria</taxon>
        <taxon>Heunggongvirae</taxon>
        <taxon>Uroviricota</taxon>
        <taxon>Caudoviricetes</taxon>
        <taxon>Peduoviridae</taxon>
        <taxon>Maltschvirus</taxon>
        <taxon>Maltschvirus maltsch</taxon>
    </lineage>
</organism>
<evidence type="ECO:0000313" key="3">
    <source>
        <dbReference type="EMBL" id="CAB4194384.1"/>
    </source>
</evidence>
<protein>
    <submittedName>
        <fullName evidence="3">Uncharacterized protein</fullName>
    </submittedName>
</protein>
<evidence type="ECO:0000313" key="2">
    <source>
        <dbReference type="EMBL" id="CAB4189988.1"/>
    </source>
</evidence>
<evidence type="ECO:0000313" key="1">
    <source>
        <dbReference type="EMBL" id="CAB4149310.1"/>
    </source>
</evidence>
<sequence length="168" mass="19476">MRFAYADPPYYKQGKKHYGEHHPDAVVWDEKAAHFDLVKKLVEEYPDGWALSCNTKDLQWLLPACPEDIRVCAWVKNFHQIRAIPVQHAWEAVILRGGRKQNKRNPMVRDWYLGVPTRMKGLPGAKSDKFNEWVLNLLNYQDGDILDDLFPGTGGMAKATERLTLWNK</sequence>